<keyword evidence="2" id="KW-1185">Reference proteome</keyword>
<dbReference type="Proteomes" id="UP001145114">
    <property type="component" value="Unassembled WGS sequence"/>
</dbReference>
<organism evidence="1 2">
    <name type="scientific">Spiromyces aspiralis</name>
    <dbReference type="NCBI Taxonomy" id="68401"/>
    <lineage>
        <taxon>Eukaryota</taxon>
        <taxon>Fungi</taxon>
        <taxon>Fungi incertae sedis</taxon>
        <taxon>Zoopagomycota</taxon>
        <taxon>Kickxellomycotina</taxon>
        <taxon>Kickxellomycetes</taxon>
        <taxon>Kickxellales</taxon>
        <taxon>Kickxellaceae</taxon>
        <taxon>Spiromyces</taxon>
    </lineage>
</organism>
<accession>A0ACC1HDN3</accession>
<evidence type="ECO:0000313" key="2">
    <source>
        <dbReference type="Proteomes" id="UP001145114"/>
    </source>
</evidence>
<keyword evidence="1" id="KW-0808">Transferase</keyword>
<proteinExistence type="predicted"/>
<gene>
    <name evidence="1" type="primary">MRM2</name>
    <name evidence="1" type="ORF">EV182_005238</name>
</gene>
<reference evidence="1" key="1">
    <citation type="submission" date="2022-06" db="EMBL/GenBank/DDBJ databases">
        <title>Phylogenomic reconstructions and comparative analyses of Kickxellomycotina fungi.</title>
        <authorList>
            <person name="Reynolds N.K."/>
            <person name="Stajich J.E."/>
            <person name="Barry K."/>
            <person name="Grigoriev I.V."/>
            <person name="Crous P."/>
            <person name="Smith M.E."/>
        </authorList>
    </citation>
    <scope>NUCLEOTIDE SEQUENCE</scope>
    <source>
        <strain evidence="1">RSA 2271</strain>
    </source>
</reference>
<comment type="caution">
    <text evidence="1">The sequence shown here is derived from an EMBL/GenBank/DDBJ whole genome shotgun (WGS) entry which is preliminary data.</text>
</comment>
<name>A0ACC1HDN3_9FUNG</name>
<keyword evidence="1" id="KW-0489">Methyltransferase</keyword>
<dbReference type="EMBL" id="JAMZIH010006952">
    <property type="protein sequence ID" value="KAJ1673436.1"/>
    <property type="molecule type" value="Genomic_DNA"/>
</dbReference>
<protein>
    <submittedName>
        <fullName evidence="1">2' O-ribose methyltransferase</fullName>
        <ecNumber evidence="1">2.1.1.16</ecNumber>
    </submittedName>
</protein>
<dbReference type="EC" id="2.1.1.16" evidence="1"/>
<sequence length="246" mass="27348">MASRIAHKTRLFLRSPRILGISQWVPVRYKSSSSSKRWTAAQASDPFVKAAKADSYRARSSYKLIELDKKYDLIRPKDEGVIVDCGSAPGGWCQVLARLAQVKRGNDSSKGLAVAVDLLPMLPIAGVQFIQGDFTDASIKRRLSEAIGDRRVKLVLSDMAPAFSGHHTTDHARSMNLCENVMAFADEFLSSGGSLVCKYFMGGDENELRAELRKRFARVLSEKPDSSRKRSSERYFVCIDKKPDIG</sequence>
<evidence type="ECO:0000313" key="1">
    <source>
        <dbReference type="EMBL" id="KAJ1673436.1"/>
    </source>
</evidence>